<name>A0A8J8T9E7_HALGN</name>
<comment type="caution">
    <text evidence="1">The sequence shown here is derived from an EMBL/GenBank/DDBJ whole genome shotgun (WGS) entry which is preliminary data.</text>
</comment>
<evidence type="ECO:0000313" key="2">
    <source>
        <dbReference type="Proteomes" id="UP000785679"/>
    </source>
</evidence>
<protein>
    <submittedName>
        <fullName evidence="1">Uncharacterized protein</fullName>
    </submittedName>
</protein>
<proteinExistence type="predicted"/>
<sequence length="1049" mass="114463">MPMVIKAANDAVGTRQLIYHAETDAIVVGGLTYDSTVIPDASNPPDTSGDLNPILYYIKGTPKVRVWTKYLNIIAFFSTLTTDGAKIFAMTNQFHFLLVDVDGTLLKVFQISSLASRYYKNSKFLLISNTHMFIQQRAGTAADYRIQLNKVPLTVNEGGANSASCTFQSSQQHNVVNNQGIAFSADQSIIWTANILDEAKLVLQGVVTSSCAVLPSPTYFDVPVADGDVNFASQLRFFALPAESKNMLSLFYQMPSGNLFVMIRGLQDSSAPNSFNYDAKSNSAAAAGYVIFDIQAVSSNLIYIAAYVSSVFKIAKVSWIDNEMTFYYALLSNSLDYVTGSFKHNGPSPANQYYYAAGDASQLIVTDGGPTVSISRTVTQIYSTDPAETYQTFSTGQIAVDTLAFQSGIILSGTDVFVSISASVVTAVTTIQLAVVRDTNPTLHDFSGSFPVATIPTTTITAEFSGCSGGPFDLTPDKINNFCQGTHEVLMPGSSLPPWLTFTAGTMALNVAVGTNIVGTYPVIYRKTYDTGGYDQRNVDVVITNTYCLRFTSTTTLIDQTVPLGATAYFNLPNIENFSPTVVSVNYTPLQTWITPDFTGALHRLIINPTLAAHTGEWPILITLTSGPSSSIPYDLKIIVQNFAPTYDGDVPTELSTPLLAYSQIMLPATIDTEGHLPITQNLVALDTTTPCMSLASDKLEIYCTQSSLVGTIGSIQNYKLVITDSLSAKTDYFIALTILSEPSKLNFNPLNIKLHINEDKIVFLPSVITLFSEDTINISHDSLLDFVVYQPIDKSYYLHPSLPSQLGTHIITLTLNDPISSQEYSFTIKIVNDPPVMLEAPTNQKILFGIPTIYKIPTINDPEGMKIKLEVYYEGSETSFIQFNYGGLFTFNPTQESEIGTITRVYLSYTDQLSPPSFASFTVKVYKDLEALNKALIAGVENAVEKQTHLNGTSNLSYQQLKLKLSKITRDGKITLKLLGGDAKTLVSSLDAEDLSVVILENSFTSKYQVQFSISDKQGNEIDIRVSYPDRISNSNVISLQCLSSLGS</sequence>
<evidence type="ECO:0000313" key="1">
    <source>
        <dbReference type="EMBL" id="TNV87422.1"/>
    </source>
</evidence>
<dbReference type="AlphaFoldDB" id="A0A8J8T9E7"/>
<organism evidence="1 2">
    <name type="scientific">Halteria grandinella</name>
    <dbReference type="NCBI Taxonomy" id="5974"/>
    <lineage>
        <taxon>Eukaryota</taxon>
        <taxon>Sar</taxon>
        <taxon>Alveolata</taxon>
        <taxon>Ciliophora</taxon>
        <taxon>Intramacronucleata</taxon>
        <taxon>Spirotrichea</taxon>
        <taxon>Stichotrichia</taxon>
        <taxon>Sporadotrichida</taxon>
        <taxon>Halteriidae</taxon>
        <taxon>Halteria</taxon>
    </lineage>
</organism>
<dbReference type="EMBL" id="RRYP01000441">
    <property type="protein sequence ID" value="TNV87422.1"/>
    <property type="molecule type" value="Genomic_DNA"/>
</dbReference>
<gene>
    <name evidence="1" type="ORF">FGO68_gene11616</name>
</gene>
<keyword evidence="2" id="KW-1185">Reference proteome</keyword>
<accession>A0A8J8T9E7</accession>
<reference evidence="1" key="1">
    <citation type="submission" date="2019-06" db="EMBL/GenBank/DDBJ databases">
        <authorList>
            <person name="Zheng W."/>
        </authorList>
    </citation>
    <scope>NUCLEOTIDE SEQUENCE</scope>
    <source>
        <strain evidence="1">QDHG01</strain>
    </source>
</reference>
<dbReference type="Proteomes" id="UP000785679">
    <property type="component" value="Unassembled WGS sequence"/>
</dbReference>